<protein>
    <submittedName>
        <fullName evidence="1">Uncharacterized protein</fullName>
    </submittedName>
</protein>
<reference evidence="1 2" key="1">
    <citation type="submission" date="2015-09" db="EMBL/GenBank/DDBJ databases">
        <authorList>
            <consortium name="Pathogen Informatics"/>
        </authorList>
    </citation>
    <scope>NUCLEOTIDE SEQUENCE [LARGE SCALE GENOMIC DNA]</scope>
    <source>
        <strain evidence="1 2">2789STDY5834939</strain>
    </source>
</reference>
<sequence>MVFFRKLREQITDISADGEIFAHIRFPLRHICKILNIMGAILVAEALRAGGNHDQYRAVVGDAHLIGNCFGGLIEIDILRISARRSDYKISPALHMHTVHFMNQRAGCPVRRDPMAGKGRYNILIGIGYDIEQEIGLCKSGGLLHIAVEGIAGLQIAAVHIGIGAAADSRIQSEIVIMQDSVDIGNSRNNRFSSSAVTGKEMIYNASGQNQTVAVKRGAVEPDRRTARCGSDIAHLFLLAAIMIDCADTCIKRFADQTFPFGFCLSAVRSCGAYN</sequence>
<name>A0A174MSK9_9FIRM</name>
<dbReference type="Proteomes" id="UP000095765">
    <property type="component" value="Unassembled WGS sequence"/>
</dbReference>
<gene>
    <name evidence="1" type="ORF">ERS852551_00578</name>
</gene>
<accession>A0A174MSK9</accession>
<proteinExistence type="predicted"/>
<dbReference type="AlphaFoldDB" id="A0A174MSK9"/>
<evidence type="ECO:0000313" key="1">
    <source>
        <dbReference type="EMBL" id="CUP36715.1"/>
    </source>
</evidence>
<evidence type="ECO:0000313" key="2">
    <source>
        <dbReference type="Proteomes" id="UP000095765"/>
    </source>
</evidence>
<dbReference type="EMBL" id="CZBE01000003">
    <property type="protein sequence ID" value="CUP36715.1"/>
    <property type="molecule type" value="Genomic_DNA"/>
</dbReference>
<organism evidence="1 2">
    <name type="scientific">Anaerotruncus colihominis</name>
    <dbReference type="NCBI Taxonomy" id="169435"/>
    <lineage>
        <taxon>Bacteria</taxon>
        <taxon>Bacillati</taxon>
        <taxon>Bacillota</taxon>
        <taxon>Clostridia</taxon>
        <taxon>Eubacteriales</taxon>
        <taxon>Oscillospiraceae</taxon>
        <taxon>Anaerotruncus</taxon>
    </lineage>
</organism>